<dbReference type="InterPro" id="IPR001025">
    <property type="entry name" value="BAH_dom"/>
</dbReference>
<reference evidence="2" key="1">
    <citation type="submission" date="2019-07" db="EMBL/GenBank/DDBJ databases">
        <authorList>
            <person name="Dittberner H."/>
        </authorList>
    </citation>
    <scope>NUCLEOTIDE SEQUENCE [LARGE SCALE GENOMIC DNA]</scope>
</reference>
<dbReference type="SMART" id="SM00439">
    <property type="entry name" value="BAH"/>
    <property type="match status" value="1"/>
</dbReference>
<sequence length="258" mass="30858">MEKKQRNRKNDHEEMHVKKKTKLEWPWQDCAHAIGTLIKFTGVGKNKKYHYKTFEFHGTKYQLEDSVMLTPEDINRKPYIAIIKDIYIQGKEGYVKIEVQWFYRPEDVDKKYLTNWKSKDSSDLFYSFHRDEVFAESVMYKCTVDFVPENEQIPNRSKYPEFIVQTVYDIVKKKLQKFDSSSFNKIQKNEIDLLVAKTTSRVGHLRDNEKDKKVLKSRRKQYFPKRFIKKVERTSPENSNVVNASLDILGQFLEKFDT</sequence>
<accession>A0A565CE05</accession>
<dbReference type="Proteomes" id="UP000489600">
    <property type="component" value="Unassembled WGS sequence"/>
</dbReference>
<comment type="caution">
    <text evidence="2">The sequence shown here is derived from an EMBL/GenBank/DDBJ whole genome shotgun (WGS) entry which is preliminary data.</text>
</comment>
<dbReference type="SUPFAM" id="SSF82061">
    <property type="entry name" value="BAH domain"/>
    <property type="match status" value="1"/>
</dbReference>
<dbReference type="EMBL" id="CABITT030000007">
    <property type="protein sequence ID" value="VVB11802.1"/>
    <property type="molecule type" value="Genomic_DNA"/>
</dbReference>
<dbReference type="Gene3D" id="2.30.30.490">
    <property type="match status" value="1"/>
</dbReference>
<evidence type="ECO:0000313" key="2">
    <source>
        <dbReference type="EMBL" id="VVB11802.1"/>
    </source>
</evidence>
<dbReference type="GO" id="GO:0003682">
    <property type="term" value="F:chromatin binding"/>
    <property type="evidence" value="ECO:0007669"/>
    <property type="project" value="InterPro"/>
</dbReference>
<dbReference type="InterPro" id="IPR043151">
    <property type="entry name" value="BAH_sf"/>
</dbReference>
<feature type="domain" description="BAH" evidence="1">
    <location>
        <begin position="59"/>
        <end position="179"/>
    </location>
</feature>
<dbReference type="OrthoDB" id="1051883at2759"/>
<dbReference type="Pfam" id="PF01426">
    <property type="entry name" value="BAH"/>
    <property type="match status" value="1"/>
</dbReference>
<evidence type="ECO:0000313" key="3">
    <source>
        <dbReference type="Proteomes" id="UP000489600"/>
    </source>
</evidence>
<name>A0A565CE05_9BRAS</name>
<gene>
    <name evidence="2" type="ORF">ANE_LOCUS22246</name>
</gene>
<protein>
    <recommendedName>
        <fullName evidence="1">BAH domain-containing protein</fullName>
    </recommendedName>
</protein>
<dbReference type="AlphaFoldDB" id="A0A565CE05"/>
<dbReference type="PANTHER" id="PTHR46871:SF1">
    <property type="entry name" value="BROMO-ADJACENT HOMOLOGY (BAH) DOMAIN-CONTAINING PROTEIN"/>
    <property type="match status" value="1"/>
</dbReference>
<dbReference type="PROSITE" id="PS51038">
    <property type="entry name" value="BAH"/>
    <property type="match status" value="1"/>
</dbReference>
<dbReference type="PANTHER" id="PTHR46871">
    <property type="entry name" value="BROMO-ADJACENT HOMOLOGY (BAH) DOMAIN-CONTAINING PROTEIN"/>
    <property type="match status" value="1"/>
</dbReference>
<organism evidence="2 3">
    <name type="scientific">Arabis nemorensis</name>
    <dbReference type="NCBI Taxonomy" id="586526"/>
    <lineage>
        <taxon>Eukaryota</taxon>
        <taxon>Viridiplantae</taxon>
        <taxon>Streptophyta</taxon>
        <taxon>Embryophyta</taxon>
        <taxon>Tracheophyta</taxon>
        <taxon>Spermatophyta</taxon>
        <taxon>Magnoliopsida</taxon>
        <taxon>eudicotyledons</taxon>
        <taxon>Gunneridae</taxon>
        <taxon>Pentapetalae</taxon>
        <taxon>rosids</taxon>
        <taxon>malvids</taxon>
        <taxon>Brassicales</taxon>
        <taxon>Brassicaceae</taxon>
        <taxon>Arabideae</taxon>
        <taxon>Arabis</taxon>
    </lineage>
</organism>
<keyword evidence="3" id="KW-1185">Reference proteome</keyword>
<proteinExistence type="predicted"/>
<evidence type="ECO:0000259" key="1">
    <source>
        <dbReference type="PROSITE" id="PS51038"/>
    </source>
</evidence>